<dbReference type="Proteomes" id="UP000002605">
    <property type="component" value="Chromosome R"/>
</dbReference>
<keyword evidence="8" id="KW-0506">mRNA capping</keyword>
<accession>B9WL22</accession>
<dbReference type="GO" id="GO:0140818">
    <property type="term" value="F:mRNA 5'-triphosphate monophosphatase activity"/>
    <property type="evidence" value="ECO:0007669"/>
    <property type="project" value="UniProtKB-EC"/>
</dbReference>
<gene>
    <name evidence="12" type="primary">CET1</name>
    <name evidence="11" type="ordered locus">Cd36_27010</name>
    <name evidence="12" type="ORF">CD36_27010</name>
</gene>
<organism evidence="12 13">
    <name type="scientific">Candida dubliniensis (strain CD36 / ATCC MYA-646 / CBS 7987 / NCPF 3949 / NRRL Y-17841)</name>
    <name type="common">Yeast</name>
    <dbReference type="NCBI Taxonomy" id="573826"/>
    <lineage>
        <taxon>Eukaryota</taxon>
        <taxon>Fungi</taxon>
        <taxon>Dikarya</taxon>
        <taxon>Ascomycota</taxon>
        <taxon>Saccharomycotina</taxon>
        <taxon>Pichiomycetes</taxon>
        <taxon>Debaryomycetaceae</taxon>
        <taxon>Candida/Lodderomyces clade</taxon>
        <taxon>Candida</taxon>
    </lineage>
</organism>
<dbReference type="eggNOG" id="ENOG502RZAX">
    <property type="taxonomic scope" value="Eukaryota"/>
</dbReference>
<dbReference type="OrthoDB" id="272147at2759"/>
<sequence length="521" mass="58935">MNVGSILNDDPPSNGNGNGNDENAKITKSPTAYHKPSVHERHSITSMLNDTPSDSTPTKKPEPSISPEFRKPSISSLTSPSVAHKPPPPLPPSSSSVGSSEHSSARSSPAITKRNSIANIIDAYEEPVTKTEKKTEQNLPNLNQSTPVPKLEEHDSNVNKVEKVADSVPEPKLKKEPQPVFDEQDDDLTKIKKLKESKKPRRYETPPIWAQRWVPPNRQKEENNVDDGNEVITRLSEKPVFDYTTTRSVDLECSITGLIPPSSITRKIAEWVYANFSNVEEKSKRNVELELKFGKIIDKRSGNRIDLNVVTECIFTDHSSVFFDMQVEEVAWKEITKFLDELEKSFQEGKKGRKFKILESDNTDSFYQLGRKGEHPKRIRVSKDNLLSPPRLVAIQKERVADLYIHNPGSLFDLRLSMSLEIPVPQGNIDSIITKNKPEMVREKKRISYTHPPTITKFDLTRVIGNKTEDKYEVELEAGVMEIFAAIDKIQNGVDNLRLEELIEVFLNNARTLNNRLNKIC</sequence>
<dbReference type="AlphaFoldDB" id="B9WL22"/>
<evidence type="ECO:0000256" key="1">
    <source>
        <dbReference type="ARBA" id="ARBA00001946"/>
    </source>
</evidence>
<dbReference type="EMBL" id="FM992695">
    <property type="protein sequence ID" value="CAX39725.1"/>
    <property type="molecule type" value="Genomic_DNA"/>
</dbReference>
<comment type="similarity">
    <text evidence="3 8">Belongs to the fungal TPase family.</text>
</comment>
<evidence type="ECO:0000259" key="10">
    <source>
        <dbReference type="Pfam" id="PF02940"/>
    </source>
</evidence>
<dbReference type="GO" id="GO:0004651">
    <property type="term" value="F:polynucleotide 5'-phosphatase activity"/>
    <property type="evidence" value="ECO:0007669"/>
    <property type="project" value="UniProtKB-UniRule"/>
</dbReference>
<evidence type="ECO:0000256" key="6">
    <source>
        <dbReference type="ARBA" id="ARBA00023242"/>
    </source>
</evidence>
<keyword evidence="6 8" id="KW-0539">Nucleus</keyword>
<evidence type="ECO:0000313" key="12">
    <source>
        <dbReference type="EMBL" id="CAX39725.1"/>
    </source>
</evidence>
<feature type="domain" description="mRNA triphosphatase Cet1-like" evidence="10">
    <location>
        <begin position="262"/>
        <end position="478"/>
    </location>
</feature>
<feature type="compositionally biased region" description="Low complexity" evidence="9">
    <location>
        <begin position="8"/>
        <end position="21"/>
    </location>
</feature>
<proteinExistence type="inferred from homology"/>
<comment type="cofactor">
    <cofactor evidence="1 8">
        <name>Mg(2+)</name>
        <dbReference type="ChEBI" id="CHEBI:18420"/>
    </cofactor>
</comment>
<keyword evidence="4 8" id="KW-0507">mRNA processing</keyword>
<dbReference type="GeneID" id="8049606"/>
<dbReference type="Gene3D" id="3.20.100.10">
    <property type="entry name" value="mRNA triphosphatase Cet1-like"/>
    <property type="match status" value="1"/>
</dbReference>
<feature type="compositionally biased region" description="Polar residues" evidence="9">
    <location>
        <begin position="137"/>
        <end position="147"/>
    </location>
</feature>
<feature type="region of interest" description="Disordered" evidence="9">
    <location>
        <begin position="1"/>
        <end position="180"/>
    </location>
</feature>
<dbReference type="InterPro" id="IPR004206">
    <property type="entry name" value="mRNA_triPase_Cet1"/>
</dbReference>
<comment type="subunit">
    <text evidence="8">Heterodimer. The mRNA-capping enzyme is composed of two separate chains alpha and beta, respectively a mRNA guanylyltransferase and an mRNA 5'-triphosphate monophosphatase.</text>
</comment>
<dbReference type="GO" id="GO:0031533">
    <property type="term" value="C:mRNA capping enzyme complex"/>
    <property type="evidence" value="ECO:0007669"/>
    <property type="project" value="UniProtKB-UniRule"/>
</dbReference>
<protein>
    <recommendedName>
        <fullName evidence="8">mRNA-capping enzyme subunit beta</fullName>
        <ecNumber evidence="8">3.6.1.74</ecNumber>
    </recommendedName>
    <alternativeName>
        <fullName evidence="8">mRNA 5'-phosphatase</fullName>
    </alternativeName>
    <alternativeName>
        <fullName evidence="8">mRNA 5'-triphosphate monophosphatase</fullName>
    </alternativeName>
</protein>
<comment type="catalytic activity">
    <reaction evidence="7">
        <text>a 5'-end triphospho-ribonucleoside in mRNA + H2O = a 5'-end diphospho-ribonucleoside in mRNA + phosphate + H(+)</text>
        <dbReference type="Rhea" id="RHEA:67004"/>
        <dbReference type="Rhea" id="RHEA-COMP:17164"/>
        <dbReference type="Rhea" id="RHEA-COMP:17165"/>
        <dbReference type="ChEBI" id="CHEBI:15377"/>
        <dbReference type="ChEBI" id="CHEBI:15378"/>
        <dbReference type="ChEBI" id="CHEBI:43474"/>
        <dbReference type="ChEBI" id="CHEBI:167616"/>
        <dbReference type="ChEBI" id="CHEBI:167618"/>
        <dbReference type="EC" id="3.6.1.74"/>
    </reaction>
    <physiologicalReaction direction="left-to-right" evidence="7">
        <dbReference type="Rhea" id="RHEA:67005"/>
    </physiologicalReaction>
</comment>
<dbReference type="EC" id="3.6.1.74" evidence="8"/>
<evidence type="ECO:0000313" key="11">
    <source>
        <dbReference type="CGD" id="CAL0000164090"/>
    </source>
</evidence>
<dbReference type="GO" id="GO:0006370">
    <property type="term" value="P:7-methylguanosine mRNA capping"/>
    <property type="evidence" value="ECO:0007669"/>
    <property type="project" value="UniProtKB-UniRule"/>
</dbReference>
<keyword evidence="13" id="KW-1185">Reference proteome</keyword>
<feature type="compositionally biased region" description="Polar residues" evidence="9">
    <location>
        <begin position="44"/>
        <end position="56"/>
    </location>
</feature>
<evidence type="ECO:0000256" key="8">
    <source>
        <dbReference type="RuleBase" id="RU367053"/>
    </source>
</evidence>
<feature type="compositionally biased region" description="Low complexity" evidence="9">
    <location>
        <begin position="93"/>
        <end position="109"/>
    </location>
</feature>
<feature type="compositionally biased region" description="Basic and acidic residues" evidence="9">
    <location>
        <begin position="127"/>
        <end position="136"/>
    </location>
</feature>
<dbReference type="PANTHER" id="PTHR28118:SF1">
    <property type="entry name" value="POLYNUCLEOTIDE 5'-TRIPHOSPHATASE CTL1-RELATED"/>
    <property type="match status" value="1"/>
</dbReference>
<evidence type="ECO:0000256" key="4">
    <source>
        <dbReference type="ARBA" id="ARBA00022664"/>
    </source>
</evidence>
<comment type="subcellular location">
    <subcellularLocation>
        <location evidence="2 8">Nucleus</location>
    </subcellularLocation>
</comment>
<dbReference type="KEGG" id="cdu:CD36_27010"/>
<dbReference type="SUPFAM" id="SSF55154">
    <property type="entry name" value="CYTH-like phosphatases"/>
    <property type="match status" value="1"/>
</dbReference>
<keyword evidence="5 8" id="KW-0378">Hydrolase</keyword>
<evidence type="ECO:0000313" key="13">
    <source>
        <dbReference type="Proteomes" id="UP000002605"/>
    </source>
</evidence>
<dbReference type="InterPro" id="IPR037009">
    <property type="entry name" value="mRNA_triPase_Cet1_sf"/>
</dbReference>
<evidence type="ECO:0000256" key="5">
    <source>
        <dbReference type="ARBA" id="ARBA00022801"/>
    </source>
</evidence>
<feature type="compositionally biased region" description="Basic and acidic residues" evidence="9">
    <location>
        <begin position="150"/>
        <end position="177"/>
    </location>
</feature>
<dbReference type="Pfam" id="PF02940">
    <property type="entry name" value="mRNA_triPase"/>
    <property type="match status" value="1"/>
</dbReference>
<dbReference type="InterPro" id="IPR040343">
    <property type="entry name" value="Cet1/Ctl1"/>
</dbReference>
<evidence type="ECO:0000256" key="3">
    <source>
        <dbReference type="ARBA" id="ARBA00006345"/>
    </source>
</evidence>
<dbReference type="RefSeq" id="XP_002421783.1">
    <property type="nucleotide sequence ID" value="XM_002421738.1"/>
</dbReference>
<dbReference type="CDD" id="cd07470">
    <property type="entry name" value="CYTH-like_mRNA_RTPase"/>
    <property type="match status" value="1"/>
</dbReference>
<dbReference type="InterPro" id="IPR033469">
    <property type="entry name" value="CYTH-like_dom_sf"/>
</dbReference>
<dbReference type="CGD" id="CAL0000164090">
    <property type="gene designation" value="Cd36_27010"/>
</dbReference>
<name>B9WL22_CANDC</name>
<reference evidence="12 13" key="1">
    <citation type="journal article" date="2009" name="Genome Res.">
        <title>Comparative genomics of the fungal pathogens Candida dubliniensis and Candida albicans.</title>
        <authorList>
            <person name="Jackson A.P."/>
            <person name="Gamble J.A."/>
            <person name="Yeomans T."/>
            <person name="Moran G.P."/>
            <person name="Saunders D."/>
            <person name="Harris D."/>
            <person name="Aslett M."/>
            <person name="Barrell J.F."/>
            <person name="Butler G."/>
            <person name="Citiulo F."/>
            <person name="Coleman D.C."/>
            <person name="de Groot P.W.J."/>
            <person name="Goodwin T.J."/>
            <person name="Quail M.A."/>
            <person name="McQuillan J."/>
            <person name="Munro C.A."/>
            <person name="Pain A."/>
            <person name="Poulter R.T."/>
            <person name="Rajandream M.A."/>
            <person name="Renauld H."/>
            <person name="Spiering M.J."/>
            <person name="Tivey A."/>
            <person name="Gow N.A.R."/>
            <person name="Barrell B."/>
            <person name="Sullivan D.J."/>
            <person name="Berriman M."/>
        </authorList>
    </citation>
    <scope>NUCLEOTIDE SEQUENCE [LARGE SCALE GENOMIC DNA]</scope>
    <source>
        <strain evidence="13">CD36 / ATCC MYA-646 / CBS 7987 / NCPF 3949 / NRRL Y-17841</strain>
    </source>
</reference>
<comment type="function">
    <text evidence="8">First step of mRNA capping. Converts the 5'-triphosphate end of a nascent mRNA chain into a diphosphate end.</text>
</comment>
<dbReference type="VEuPathDB" id="FungiDB:CD36_27010"/>
<evidence type="ECO:0000256" key="7">
    <source>
        <dbReference type="ARBA" id="ARBA00047740"/>
    </source>
</evidence>
<evidence type="ECO:0000256" key="2">
    <source>
        <dbReference type="ARBA" id="ARBA00004123"/>
    </source>
</evidence>
<evidence type="ECO:0000256" key="9">
    <source>
        <dbReference type="SAM" id="MobiDB-lite"/>
    </source>
</evidence>
<dbReference type="HOGENOM" id="CLU_028201_0_0_1"/>
<dbReference type="PANTHER" id="PTHR28118">
    <property type="entry name" value="POLYNUCLEOTIDE 5'-TRIPHOSPHATASE-RELATED"/>
    <property type="match status" value="1"/>
</dbReference>